<dbReference type="Proteomes" id="UP000239863">
    <property type="component" value="Unassembled WGS sequence"/>
</dbReference>
<sequence length="30" mass="3627">MNKNFIIDKSLERVMKKALKSKKGMMEWLE</sequence>
<evidence type="ECO:0000313" key="1">
    <source>
        <dbReference type="EMBL" id="PPK47813.1"/>
    </source>
</evidence>
<name>A0A2S6FW56_9CLOT</name>
<gene>
    <name evidence="1" type="ORF">BD821_11333</name>
</gene>
<dbReference type="AlphaFoldDB" id="A0A2S6FW56"/>
<proteinExistence type="predicted"/>
<evidence type="ECO:0000313" key="2">
    <source>
        <dbReference type="Proteomes" id="UP000239863"/>
    </source>
</evidence>
<dbReference type="EMBL" id="PTIS01000013">
    <property type="protein sequence ID" value="PPK47813.1"/>
    <property type="molecule type" value="Genomic_DNA"/>
</dbReference>
<comment type="caution">
    <text evidence="1">The sequence shown here is derived from an EMBL/GenBank/DDBJ whole genome shotgun (WGS) entry which is preliminary data.</text>
</comment>
<protein>
    <submittedName>
        <fullName evidence="1">Uncharacterized protein</fullName>
    </submittedName>
</protein>
<accession>A0A2S6FW56</accession>
<organism evidence="1 2">
    <name type="scientific">Clostridium algidicarnis DSM 15099</name>
    <dbReference type="NCBI Taxonomy" id="1121295"/>
    <lineage>
        <taxon>Bacteria</taxon>
        <taxon>Bacillati</taxon>
        <taxon>Bacillota</taxon>
        <taxon>Clostridia</taxon>
        <taxon>Eubacteriales</taxon>
        <taxon>Clostridiaceae</taxon>
        <taxon>Clostridium</taxon>
    </lineage>
</organism>
<reference evidence="1 2" key="1">
    <citation type="submission" date="2018-02" db="EMBL/GenBank/DDBJ databases">
        <title>Genomic Encyclopedia of Archaeal and Bacterial Type Strains, Phase II (KMG-II): from individual species to whole genera.</title>
        <authorList>
            <person name="Goeker M."/>
        </authorList>
    </citation>
    <scope>NUCLEOTIDE SEQUENCE [LARGE SCALE GENOMIC DNA]</scope>
    <source>
        <strain evidence="1 2">DSM 15099</strain>
    </source>
</reference>